<gene>
    <name evidence="1" type="ORF">QN060_13145</name>
</gene>
<evidence type="ECO:0000313" key="2">
    <source>
        <dbReference type="Proteomes" id="UP001228059"/>
    </source>
</evidence>
<evidence type="ECO:0000313" key="1">
    <source>
        <dbReference type="EMBL" id="WIX05218.1"/>
    </source>
</evidence>
<dbReference type="Pfam" id="PF25612">
    <property type="entry name" value="DUF7940"/>
    <property type="match status" value="1"/>
</dbReference>
<dbReference type="AlphaFoldDB" id="A0AAJ6KKF5"/>
<dbReference type="RefSeq" id="WP_131078178.1">
    <property type="nucleotide sequence ID" value="NZ_CP127225.1"/>
</dbReference>
<dbReference type="EMBL" id="CP127225">
    <property type="protein sequence ID" value="WIX05218.1"/>
    <property type="molecule type" value="Genomic_DNA"/>
</dbReference>
<reference evidence="1 2" key="1">
    <citation type="submission" date="2023-05" db="EMBL/GenBank/DDBJ databases">
        <title>Complete Genome Resource of Xanthomonas oryzae pv. leersiae Strain YNJC Isolated From Plateau Japonica Rice in Southwest China.</title>
        <authorList>
            <person name="Aa X."/>
            <person name="Mei L."/>
            <person name="Liu P."/>
            <person name="Yang Y."/>
            <person name="Tang C."/>
            <person name="Zhang F."/>
            <person name="Dong C."/>
            <person name="Wang B."/>
            <person name="Chen X."/>
            <person name="Dai L."/>
        </authorList>
    </citation>
    <scope>NUCLEOTIDE SEQUENCE [LARGE SCALE GENOMIC DNA]</scope>
    <source>
        <strain evidence="1 2">YNJC</strain>
    </source>
</reference>
<protein>
    <recommendedName>
        <fullName evidence="3">Holin</fullName>
    </recommendedName>
</protein>
<dbReference type="Proteomes" id="UP001228059">
    <property type="component" value="Chromosome"/>
</dbReference>
<proteinExistence type="predicted"/>
<accession>A0AAJ6KKF5</accession>
<name>A0AAJ6KKF5_9XANT</name>
<evidence type="ECO:0008006" key="3">
    <source>
        <dbReference type="Google" id="ProtNLM"/>
    </source>
</evidence>
<dbReference type="InterPro" id="IPR057700">
    <property type="entry name" value="DUF7940"/>
</dbReference>
<sequence>MSIELIENWRRAWTLASVQVFAGIVLLPDLYNGVAALGWLEELPGPAKWVIRALGALGVVARIVRKKVPADTP</sequence>
<organism evidence="1 2">
    <name type="scientific">Xanthomonas oryzae pv. leersiae</name>
    <dbReference type="NCBI Taxonomy" id="3112258"/>
    <lineage>
        <taxon>Bacteria</taxon>
        <taxon>Pseudomonadati</taxon>
        <taxon>Pseudomonadota</taxon>
        <taxon>Gammaproteobacteria</taxon>
        <taxon>Lysobacterales</taxon>
        <taxon>Lysobacteraceae</taxon>
        <taxon>Xanthomonas</taxon>
    </lineage>
</organism>